<feature type="domain" description="Peptidase S8/S53" evidence="12">
    <location>
        <begin position="143"/>
        <end position="538"/>
    </location>
</feature>
<dbReference type="STRING" id="1464122.SAMN05421737_102119"/>
<dbReference type="SUPFAM" id="SSF52743">
    <property type="entry name" value="Subtilisin-like"/>
    <property type="match status" value="1"/>
</dbReference>
<evidence type="ECO:0000256" key="2">
    <source>
        <dbReference type="ARBA" id="ARBA00022512"/>
    </source>
</evidence>
<dbReference type="PANTHER" id="PTHR43806:SF65">
    <property type="entry name" value="SERINE PROTEASE APRX"/>
    <property type="match status" value="1"/>
</dbReference>
<evidence type="ECO:0000256" key="1">
    <source>
        <dbReference type="ARBA" id="ARBA00011073"/>
    </source>
</evidence>
<evidence type="ECO:0000259" key="13">
    <source>
        <dbReference type="Pfam" id="PF02225"/>
    </source>
</evidence>
<gene>
    <name evidence="14" type="ORF">SAMN05421737_102119</name>
</gene>
<evidence type="ECO:0000256" key="11">
    <source>
        <dbReference type="SAM" id="SignalP"/>
    </source>
</evidence>
<evidence type="ECO:0000313" key="14">
    <source>
        <dbReference type="EMBL" id="SDB86519.1"/>
    </source>
</evidence>
<dbReference type="Proteomes" id="UP000242662">
    <property type="component" value="Unassembled WGS sequence"/>
</dbReference>
<dbReference type="InterPro" id="IPR022398">
    <property type="entry name" value="Peptidase_S8_His-AS"/>
</dbReference>
<dbReference type="GO" id="GO:0004252">
    <property type="term" value="F:serine-type endopeptidase activity"/>
    <property type="evidence" value="ECO:0007669"/>
    <property type="project" value="UniProtKB-UniRule"/>
</dbReference>
<evidence type="ECO:0000256" key="5">
    <source>
        <dbReference type="ARBA" id="ARBA00022729"/>
    </source>
</evidence>
<keyword evidence="2" id="KW-0134">Cell wall</keyword>
<dbReference type="SUPFAM" id="SSF52025">
    <property type="entry name" value="PA domain"/>
    <property type="match status" value="1"/>
</dbReference>
<dbReference type="InterPro" id="IPR015500">
    <property type="entry name" value="Peptidase_S8_subtilisin-rel"/>
</dbReference>
<dbReference type="Pfam" id="PF02225">
    <property type="entry name" value="PA"/>
    <property type="match status" value="1"/>
</dbReference>
<dbReference type="InterPro" id="IPR023827">
    <property type="entry name" value="Peptidase_S8_Asp-AS"/>
</dbReference>
<dbReference type="InterPro" id="IPR036852">
    <property type="entry name" value="Peptidase_S8/S53_dom_sf"/>
</dbReference>
<dbReference type="PRINTS" id="PR00723">
    <property type="entry name" value="SUBTILISIN"/>
</dbReference>
<keyword evidence="3" id="KW-0964">Secreted</keyword>
<dbReference type="InterPro" id="IPR023828">
    <property type="entry name" value="Peptidase_S8_Ser-AS"/>
</dbReference>
<proteinExistence type="inferred from homology"/>
<dbReference type="Gene3D" id="3.50.30.30">
    <property type="match status" value="1"/>
</dbReference>
<dbReference type="InterPro" id="IPR046450">
    <property type="entry name" value="PA_dom_sf"/>
</dbReference>
<dbReference type="PROSITE" id="PS00138">
    <property type="entry name" value="SUBTILASE_SER"/>
    <property type="match status" value="1"/>
</dbReference>
<dbReference type="PROSITE" id="PS51892">
    <property type="entry name" value="SUBTILASE"/>
    <property type="match status" value="1"/>
</dbReference>
<keyword evidence="15" id="KW-1185">Reference proteome</keyword>
<feature type="signal peptide" evidence="11">
    <location>
        <begin position="1"/>
        <end position="23"/>
    </location>
</feature>
<dbReference type="EMBL" id="FMYM01000002">
    <property type="protein sequence ID" value="SDB86519.1"/>
    <property type="molecule type" value="Genomic_DNA"/>
</dbReference>
<dbReference type="CDD" id="cd02133">
    <property type="entry name" value="PA_C5a_like"/>
    <property type="match status" value="1"/>
</dbReference>
<keyword evidence="5 11" id="KW-0732">Signal</keyword>
<keyword evidence="6 9" id="KW-0378">Hydrolase</keyword>
<feature type="chain" id="PRO_5039236914" evidence="11">
    <location>
        <begin position="24"/>
        <end position="761"/>
    </location>
</feature>
<feature type="active site" description="Charge relay system" evidence="8 9">
    <location>
        <position position="152"/>
    </location>
</feature>
<dbReference type="GO" id="GO:0006508">
    <property type="term" value="P:proteolysis"/>
    <property type="evidence" value="ECO:0007669"/>
    <property type="project" value="UniProtKB-KW"/>
</dbReference>
<keyword evidence="7 9" id="KW-0720">Serine protease</keyword>
<name>A0A1G6GX13_9BACI</name>
<dbReference type="RefSeq" id="WP_281241393.1">
    <property type="nucleotide sequence ID" value="NZ_FMYM01000002.1"/>
</dbReference>
<feature type="active site" description="Charge relay system" evidence="8 9">
    <location>
        <position position="192"/>
    </location>
</feature>
<dbReference type="Pfam" id="PF00082">
    <property type="entry name" value="Peptidase_S8"/>
    <property type="match status" value="1"/>
</dbReference>
<accession>A0A1G6GX13</accession>
<feature type="domain" description="PA" evidence="13">
    <location>
        <begin position="351"/>
        <end position="421"/>
    </location>
</feature>
<dbReference type="Gene3D" id="3.40.50.200">
    <property type="entry name" value="Peptidase S8/S53 domain"/>
    <property type="match status" value="2"/>
</dbReference>
<evidence type="ECO:0000256" key="4">
    <source>
        <dbReference type="ARBA" id="ARBA00022670"/>
    </source>
</evidence>
<evidence type="ECO:0000256" key="7">
    <source>
        <dbReference type="ARBA" id="ARBA00022825"/>
    </source>
</evidence>
<dbReference type="AlphaFoldDB" id="A0A1G6GX13"/>
<evidence type="ECO:0000256" key="6">
    <source>
        <dbReference type="ARBA" id="ARBA00022801"/>
    </source>
</evidence>
<evidence type="ECO:0000313" key="15">
    <source>
        <dbReference type="Proteomes" id="UP000242662"/>
    </source>
</evidence>
<organism evidence="14 15">
    <name type="scientific">Shouchella lonarensis</name>
    <dbReference type="NCBI Taxonomy" id="1464122"/>
    <lineage>
        <taxon>Bacteria</taxon>
        <taxon>Bacillati</taxon>
        <taxon>Bacillota</taxon>
        <taxon>Bacilli</taxon>
        <taxon>Bacillales</taxon>
        <taxon>Bacillaceae</taxon>
        <taxon>Shouchella</taxon>
    </lineage>
</organism>
<dbReference type="InterPro" id="IPR050131">
    <property type="entry name" value="Peptidase_S8_subtilisin-like"/>
</dbReference>
<dbReference type="PANTHER" id="PTHR43806">
    <property type="entry name" value="PEPTIDASE S8"/>
    <property type="match status" value="1"/>
</dbReference>
<dbReference type="PROSITE" id="PS00136">
    <property type="entry name" value="SUBTILASE_ASP"/>
    <property type="match status" value="1"/>
</dbReference>
<dbReference type="InterPro" id="IPR034213">
    <property type="entry name" value="S8_Vpr-like"/>
</dbReference>
<dbReference type="CDD" id="cd07474">
    <property type="entry name" value="Peptidases_S8_subtilisin_Vpr-like"/>
    <property type="match status" value="1"/>
</dbReference>
<dbReference type="PROSITE" id="PS00137">
    <property type="entry name" value="SUBTILASE_HIS"/>
    <property type="match status" value="1"/>
</dbReference>
<evidence type="ECO:0000256" key="3">
    <source>
        <dbReference type="ARBA" id="ARBA00022525"/>
    </source>
</evidence>
<keyword evidence="4 9" id="KW-0645">Protease</keyword>
<comment type="similarity">
    <text evidence="1 9 10">Belongs to the peptidase S8 family.</text>
</comment>
<sequence>MTRRGCYIHVLLLVLLIMSQAFSPIAVHAEEKMNIENDVEVDGDEEERRVVIVSASGDVENAVETVKTRIPSAKIRQVYKEVYRGFSLEVLERDIPTLEKLSVIARVDDIAIYQPSIEGSIDFVGGGREASRYFDAKGRRITGAGVKVGVIDTGIDYEHPDLRRNYKGGYDVIDDDDQPMETKSPQGEPTLHGTHVAGIIAANGRIQGVAPEADIYAYRALGPGGQGTTEQVLTAIERAVGDGVDVLNLSLGNTINGPDWPTSLALDRVVDKGVVAVTSSGNSGPNMWSVGSPGTSTKAISVGASLPPIDVPYITLFTDQAHHIPLAPIAGAKPWTFKRDVALVDIGHGLVADYRDLSVKGKVVLVKRGRATFAEKLMTAKRAGAIGVLLYNHLDGAFAGGVLEPIDIPAASLSKEDGEWLLTHMNEKKKTAYIRTKFERKQDLIASFSSRGPVTETWQVKPDLVAPGVAIQSTVPKGYLGLNGTSMSSPHVAGAAALLLQLHPEWTPEQVKAALMNTTKTLTSERGQPYKPHEQGTGRLQVDQALRAETLVYPGTLTFGTWSKNAARTKRTLSLTIENTGLRAKTYYIDPPIGSLDGIGWQTPYAVRVAPGKKKVVQLSADIFPAALQEGLHAGIITIKGDRLPIEVPYVLFMEEPNYPRVMAFQFAHADKKNHYYYEYYLPGGAEKSGIALYDPDTFTFVTNLVENEQTHRGMISGELSDVTVPPGRYKALVYAEQSGVQDTIETYIEIGQADKHIREE</sequence>
<dbReference type="InterPro" id="IPR003137">
    <property type="entry name" value="PA_domain"/>
</dbReference>
<feature type="active site" description="Charge relay system" evidence="8 9">
    <location>
        <position position="486"/>
    </location>
</feature>
<evidence type="ECO:0000256" key="8">
    <source>
        <dbReference type="PIRSR" id="PIRSR615500-1"/>
    </source>
</evidence>
<reference evidence="15" key="1">
    <citation type="submission" date="2016-09" db="EMBL/GenBank/DDBJ databases">
        <authorList>
            <person name="Varghese N."/>
            <person name="Submissions S."/>
        </authorList>
    </citation>
    <scope>NUCLEOTIDE SEQUENCE [LARGE SCALE GENOMIC DNA]</scope>
    <source>
        <strain evidence="15">25nlg</strain>
    </source>
</reference>
<evidence type="ECO:0000259" key="12">
    <source>
        <dbReference type="Pfam" id="PF00082"/>
    </source>
</evidence>
<dbReference type="InterPro" id="IPR000209">
    <property type="entry name" value="Peptidase_S8/S53_dom"/>
</dbReference>
<evidence type="ECO:0000256" key="9">
    <source>
        <dbReference type="PROSITE-ProRule" id="PRU01240"/>
    </source>
</evidence>
<evidence type="ECO:0000256" key="10">
    <source>
        <dbReference type="RuleBase" id="RU003355"/>
    </source>
</evidence>
<protein>
    <submittedName>
        <fullName evidence="14">Minor extracellular serine protease Vpr</fullName>
    </submittedName>
</protein>